<keyword evidence="3" id="KW-1185">Reference proteome</keyword>
<sequence>MKVGCHLFPWNEQLAGGKLLQEEGKSILSWIRQQGFNGIETGAPMVPSGQEEETARLLKGEGLELEALHIGVPYFTKEFKDDMIQEAAKQIQRVSVTGAKRMLFSTWGEERKRDEEITKLADHISNLARLAHKHGMEFHYHNHNHEFIENERVIRRLLTETSATEVSFALDIGWVYRAGIDPLGFYNEFSDRIHYLHLRDVLRDQFIEIGRGEIEFHNLLAAFKATKGNKSVMVEMELGTDYGGSCETAEGITSVAFENLYKIL</sequence>
<accession>A0ABY4EI03</accession>
<organism evidence="2 3">
    <name type="scientific">Halobacillus salinarum</name>
    <dbReference type="NCBI Taxonomy" id="2932257"/>
    <lineage>
        <taxon>Bacteria</taxon>
        <taxon>Bacillati</taxon>
        <taxon>Bacillota</taxon>
        <taxon>Bacilli</taxon>
        <taxon>Bacillales</taxon>
        <taxon>Bacillaceae</taxon>
        <taxon>Halobacillus</taxon>
    </lineage>
</organism>
<dbReference type="RefSeq" id="WP_244709801.1">
    <property type="nucleotide sequence ID" value="NZ_CP095073.1"/>
</dbReference>
<dbReference type="InterPro" id="IPR013022">
    <property type="entry name" value="Xyl_isomerase-like_TIM-brl"/>
</dbReference>
<evidence type="ECO:0000313" key="2">
    <source>
        <dbReference type="EMBL" id="UOQ44109.1"/>
    </source>
</evidence>
<dbReference type="InterPro" id="IPR036237">
    <property type="entry name" value="Xyl_isomerase-like_sf"/>
</dbReference>
<evidence type="ECO:0000313" key="3">
    <source>
        <dbReference type="Proteomes" id="UP000831787"/>
    </source>
</evidence>
<dbReference type="InterPro" id="IPR050312">
    <property type="entry name" value="IolE/XylAMocC-like"/>
</dbReference>
<dbReference type="PANTHER" id="PTHR12110:SF41">
    <property type="entry name" value="INOSOSE DEHYDRATASE"/>
    <property type="match status" value="1"/>
</dbReference>
<proteinExistence type="predicted"/>
<dbReference type="Proteomes" id="UP000831787">
    <property type="component" value="Chromosome"/>
</dbReference>
<evidence type="ECO:0000259" key="1">
    <source>
        <dbReference type="Pfam" id="PF01261"/>
    </source>
</evidence>
<dbReference type="GO" id="GO:0016853">
    <property type="term" value="F:isomerase activity"/>
    <property type="evidence" value="ECO:0007669"/>
    <property type="project" value="UniProtKB-KW"/>
</dbReference>
<dbReference type="Gene3D" id="3.20.20.150">
    <property type="entry name" value="Divalent-metal-dependent TIM barrel enzymes"/>
    <property type="match status" value="1"/>
</dbReference>
<protein>
    <submittedName>
        <fullName evidence="2">Sugar phosphate isomerase/epimerase</fullName>
    </submittedName>
</protein>
<reference evidence="2 3" key="1">
    <citation type="submission" date="2022-04" db="EMBL/GenBank/DDBJ databases">
        <title>Halobacillus sp. isolated from saltern.</title>
        <authorList>
            <person name="Won M."/>
            <person name="Lee C.-M."/>
            <person name="Woen H.-Y."/>
            <person name="Kwon S.-W."/>
        </authorList>
    </citation>
    <scope>NUCLEOTIDE SEQUENCE [LARGE SCALE GENOMIC DNA]</scope>
    <source>
        <strain evidence="2 3">SSBR10-3</strain>
    </source>
</reference>
<dbReference type="EMBL" id="CP095073">
    <property type="protein sequence ID" value="UOQ44109.1"/>
    <property type="molecule type" value="Genomic_DNA"/>
</dbReference>
<dbReference type="PANTHER" id="PTHR12110">
    <property type="entry name" value="HYDROXYPYRUVATE ISOMERASE"/>
    <property type="match status" value="1"/>
</dbReference>
<keyword evidence="2" id="KW-0413">Isomerase</keyword>
<dbReference type="Pfam" id="PF01261">
    <property type="entry name" value="AP_endonuc_2"/>
    <property type="match status" value="1"/>
</dbReference>
<gene>
    <name evidence="2" type="ORF">MUN89_19980</name>
</gene>
<feature type="domain" description="Xylose isomerase-like TIM barrel" evidence="1">
    <location>
        <begin position="29"/>
        <end position="237"/>
    </location>
</feature>
<dbReference type="SUPFAM" id="SSF51658">
    <property type="entry name" value="Xylose isomerase-like"/>
    <property type="match status" value="1"/>
</dbReference>
<name>A0ABY4EI03_9BACI</name>